<feature type="disulfide bond" evidence="17">
    <location>
        <begin position="620"/>
        <end position="700"/>
    </location>
</feature>
<dbReference type="EMBL" id="CP097508">
    <property type="protein sequence ID" value="URE09332.1"/>
    <property type="molecule type" value="Genomic_DNA"/>
</dbReference>
<organism evidence="19 20">
    <name type="scientific">Musa troglodytarum</name>
    <name type="common">fe'i banana</name>
    <dbReference type="NCBI Taxonomy" id="320322"/>
    <lineage>
        <taxon>Eukaryota</taxon>
        <taxon>Viridiplantae</taxon>
        <taxon>Streptophyta</taxon>
        <taxon>Embryophyta</taxon>
        <taxon>Tracheophyta</taxon>
        <taxon>Spermatophyta</taxon>
        <taxon>Magnoliopsida</taxon>
        <taxon>Liliopsida</taxon>
        <taxon>Zingiberales</taxon>
        <taxon>Musaceae</taxon>
        <taxon>Musa</taxon>
    </lineage>
</organism>
<dbReference type="GO" id="GO:0140825">
    <property type="term" value="F:lactoperoxidase activity"/>
    <property type="evidence" value="ECO:0007669"/>
    <property type="project" value="UniProtKB-EC"/>
</dbReference>
<keyword evidence="6" id="KW-0349">Heme</keyword>
<dbReference type="InterPro" id="IPR019793">
    <property type="entry name" value="Peroxidases_heam-ligand_BS"/>
</dbReference>
<evidence type="ECO:0000256" key="1">
    <source>
        <dbReference type="ARBA" id="ARBA00000189"/>
    </source>
</evidence>
<dbReference type="InterPro" id="IPR002016">
    <property type="entry name" value="Haem_peroxidase"/>
</dbReference>
<sequence length="903" mass="95995">MHARDAVQLGGPSWTVLLGRRDARTASVDAANANLPPASANISSLVAKFAAKGLDLRDLTALCGAHTVGAARCSSFRPHIYSDANVDPAFAIYYRDLMVRRSLLHSDQELFNNGPADDLVRLYSSSGSAFNRDFAAAMVRLGRQDATSARQSGANGNVPSPFSGLSDLISSFAAKGLSARDVTALSGADTIGQAQCGTFRSHIYDDANVNSTFAALRKRNCPPKGGDSNLAQLDLETPNVFDDGCYRDLVAKKGLPDSDQELFNGGSQDSLTLVALSLLSMFVCDVRGQLSSTFYAGTCPSLQQIVRSTMAQAVNKEPRMAASILRLFFHDCFVNGCDASILLDDTAAFTGEKNAFPNRNSARGYEVIDAIKSNVEAACRATVSCADILALAARDGVGLLGGPTWAVQLGRRDARTASQSDANSNLPGPSSGLSTLISSFAAKGLSARDMTALSGAHTIGQAQCGNFRSHIYNDANVNSSFAALRKRNCPSSGGDGNLAPLDLETPNRFDNGYYRDLVAKKGLLHSDQELFNGGSQDSLVRQYSVNNAAFSRDFAAAMVKMGAISPLTGSREIRLNCRKLHNSSMASFIRRQVILTLFAAALVLCTARAQLSPAFYASTCPNLLRIVRSTMVQAVNREPRMAASILRLFFHDCFVNGCDASILLDDTATFTGEKNAFPNINSARGYEVIDTIKSNVEAACQATVSCADILALAARDGVALLGGPTWRVQLGRRDATTASQSDANSNLPGPSSSLANLISSFAAKGLTARDMTALSGAHTIGQARCTTFRSHIYSDADVDPGFAALCQQNCPSAAGDDNLAPLDLQTPNRFDNEYYQNLVAKKGLLHSDQELCNNGTQDSLVRLYSVSARAFARDFAAAMVKMGAISPLTGTNGEIRLNCSNVN</sequence>
<feature type="disulfide bond" evidence="17">
    <location>
        <begin position="785"/>
        <end position="810"/>
    </location>
</feature>
<evidence type="ECO:0000259" key="18">
    <source>
        <dbReference type="Pfam" id="PF00141"/>
    </source>
</evidence>
<dbReference type="InterPro" id="IPR010255">
    <property type="entry name" value="Haem_peroxidase_sf"/>
</dbReference>
<evidence type="ECO:0000256" key="13">
    <source>
        <dbReference type="ARBA" id="ARBA00023324"/>
    </source>
</evidence>
<evidence type="ECO:0000256" key="17">
    <source>
        <dbReference type="PIRSR" id="PIRSR600823-5"/>
    </source>
</evidence>
<comment type="cofactor">
    <cofactor evidence="2">
        <name>heme b</name>
        <dbReference type="ChEBI" id="CHEBI:60344"/>
    </cofactor>
</comment>
<dbReference type="PANTHER" id="PTHR31388:SF285">
    <property type="entry name" value="PEROXIDASE"/>
    <property type="match status" value="1"/>
</dbReference>
<comment type="cofactor">
    <cofactor evidence="15">
        <name>Ca(2+)</name>
        <dbReference type="ChEBI" id="CHEBI:29108"/>
    </cofactor>
    <text evidence="15">Binds 2 calcium ions per subunit.</text>
</comment>
<comment type="catalytic activity">
    <reaction evidence="1">
        <text>2 a phenolic donor + H2O2 = 2 a phenolic radical donor + 2 H2O</text>
        <dbReference type="Rhea" id="RHEA:56136"/>
        <dbReference type="ChEBI" id="CHEBI:15377"/>
        <dbReference type="ChEBI" id="CHEBI:16240"/>
        <dbReference type="ChEBI" id="CHEBI:139520"/>
        <dbReference type="ChEBI" id="CHEBI:139521"/>
        <dbReference type="EC" id="1.11.1.7"/>
    </reaction>
</comment>
<evidence type="ECO:0000256" key="7">
    <source>
        <dbReference type="ARBA" id="ARBA00022723"/>
    </source>
</evidence>
<dbReference type="FunFam" id="1.10.420.10:FF:000006">
    <property type="entry name" value="Peroxidase"/>
    <property type="match status" value="2"/>
</dbReference>
<keyword evidence="10" id="KW-0408">Iron</keyword>
<dbReference type="OrthoDB" id="2113341at2759"/>
<gene>
    <name evidence="19" type="ORF">MUK42_36601</name>
</gene>
<feature type="binding site" evidence="15">
    <location>
        <position position="731"/>
    </location>
    <ligand>
        <name>Ca(2+)</name>
        <dbReference type="ChEBI" id="CHEBI:29108"/>
        <label>1</label>
    </ligand>
</feature>
<dbReference type="InterPro" id="IPR000823">
    <property type="entry name" value="Peroxidase_pln"/>
</dbReference>
<dbReference type="Gene3D" id="1.10.520.10">
    <property type="match status" value="2"/>
</dbReference>
<reference evidence="19" key="1">
    <citation type="submission" date="2022-05" db="EMBL/GenBank/DDBJ databases">
        <title>The Musa troglodytarum L. genome provides insights into the mechanism of non-climacteric behaviour and enrichment of carotenoids.</title>
        <authorList>
            <person name="Wang J."/>
        </authorList>
    </citation>
    <scope>NUCLEOTIDE SEQUENCE</scope>
    <source>
        <tissue evidence="19">Leaf</tissue>
    </source>
</reference>
<protein>
    <recommendedName>
        <fullName evidence="14">Peroxidase 1</fullName>
        <ecNumber evidence="4">1.11.1.7</ecNumber>
    </recommendedName>
</protein>
<keyword evidence="8 15" id="KW-0106">Calcium</keyword>
<dbReference type="GO" id="GO:0006979">
    <property type="term" value="P:response to oxidative stress"/>
    <property type="evidence" value="ECO:0007669"/>
    <property type="project" value="InterPro"/>
</dbReference>
<evidence type="ECO:0000256" key="4">
    <source>
        <dbReference type="ARBA" id="ARBA00012313"/>
    </source>
</evidence>
<keyword evidence="11 17" id="KW-1015">Disulfide bond</keyword>
<dbReference type="EC" id="1.11.1.7" evidence="4"/>
<keyword evidence="7 15" id="KW-0479">Metal-binding</keyword>
<feature type="domain" description="Plant heme peroxidase family profile" evidence="18">
    <location>
        <begin position="306"/>
        <end position="544"/>
    </location>
</feature>
<dbReference type="PROSITE" id="PS00435">
    <property type="entry name" value="PEROXIDASE_1"/>
    <property type="match status" value="2"/>
</dbReference>
<dbReference type="SUPFAM" id="SSF48113">
    <property type="entry name" value="Heme-dependent peroxidases"/>
    <property type="match status" value="4"/>
</dbReference>
<feature type="disulfide bond" evidence="17">
    <location>
        <begin position="706"/>
        <end position="899"/>
    </location>
</feature>
<dbReference type="GO" id="GO:0046872">
    <property type="term" value="F:metal ion binding"/>
    <property type="evidence" value="ECO:0007669"/>
    <property type="project" value="UniProtKB-KW"/>
</dbReference>
<comment type="similarity">
    <text evidence="3">Belongs to the peroxidase family. Ascorbate peroxidase subfamily.</text>
</comment>
<dbReference type="Gene3D" id="1.10.420.10">
    <property type="entry name" value="Peroxidase, domain 2"/>
    <property type="match status" value="5"/>
</dbReference>
<evidence type="ECO:0000256" key="5">
    <source>
        <dbReference type="ARBA" id="ARBA00022559"/>
    </source>
</evidence>
<feature type="site" description="Transition state stabilizer" evidence="16">
    <location>
        <position position="647"/>
    </location>
</feature>
<evidence type="ECO:0000256" key="9">
    <source>
        <dbReference type="ARBA" id="ARBA00023002"/>
    </source>
</evidence>
<dbReference type="PANTHER" id="PTHR31388">
    <property type="entry name" value="PEROXIDASE 72-RELATED"/>
    <property type="match status" value="1"/>
</dbReference>
<evidence type="ECO:0000256" key="2">
    <source>
        <dbReference type="ARBA" id="ARBA00001970"/>
    </source>
</evidence>
<feature type="disulfide bond" evidence="17">
    <location>
        <begin position="653"/>
        <end position="658"/>
    </location>
</feature>
<dbReference type="PROSITE" id="PS00436">
    <property type="entry name" value="PEROXIDASE_2"/>
    <property type="match status" value="2"/>
</dbReference>
<feature type="domain" description="Plant heme peroxidase family profile" evidence="18">
    <location>
        <begin position="138"/>
        <end position="267"/>
    </location>
</feature>
<evidence type="ECO:0000256" key="12">
    <source>
        <dbReference type="ARBA" id="ARBA00023180"/>
    </source>
</evidence>
<evidence type="ECO:0000313" key="20">
    <source>
        <dbReference type="Proteomes" id="UP001055439"/>
    </source>
</evidence>
<evidence type="ECO:0000256" key="8">
    <source>
        <dbReference type="ARBA" id="ARBA00022837"/>
    </source>
</evidence>
<dbReference type="AlphaFoldDB" id="A0A9E7GB00"/>
<evidence type="ECO:0000256" key="3">
    <source>
        <dbReference type="ARBA" id="ARBA00006873"/>
    </source>
</evidence>
<evidence type="ECO:0000256" key="14">
    <source>
        <dbReference type="ARBA" id="ARBA00072322"/>
    </source>
</evidence>
<keyword evidence="9" id="KW-0560">Oxidoreductase</keyword>
<evidence type="ECO:0000256" key="11">
    <source>
        <dbReference type="ARBA" id="ARBA00023157"/>
    </source>
</evidence>
<evidence type="ECO:0000256" key="6">
    <source>
        <dbReference type="ARBA" id="ARBA00022617"/>
    </source>
</evidence>
<name>A0A9E7GB00_9LILI</name>
<feature type="domain" description="Plant heme peroxidase family profile" evidence="18">
    <location>
        <begin position="3"/>
        <end position="125"/>
    </location>
</feature>
<dbReference type="Pfam" id="PF00141">
    <property type="entry name" value="peroxidase"/>
    <property type="match status" value="4"/>
</dbReference>
<keyword evidence="5 19" id="KW-0575">Peroxidase</keyword>
<dbReference type="InterPro" id="IPR019794">
    <property type="entry name" value="Peroxidases_AS"/>
</dbReference>
<accession>A0A9E7GB00</accession>
<dbReference type="Proteomes" id="UP001055439">
    <property type="component" value="Chromosome 6"/>
</dbReference>
<dbReference type="GO" id="GO:0042744">
    <property type="term" value="P:hydrogen peroxide catabolic process"/>
    <property type="evidence" value="ECO:0007669"/>
    <property type="project" value="UniProtKB-KW"/>
</dbReference>
<dbReference type="FunFam" id="1.10.520.10:FF:000001">
    <property type="entry name" value="Peroxidase"/>
    <property type="match status" value="2"/>
</dbReference>
<dbReference type="InterPro" id="IPR033905">
    <property type="entry name" value="Secretory_peroxidase"/>
</dbReference>
<proteinExistence type="inferred from homology"/>
<dbReference type="PRINTS" id="PR00458">
    <property type="entry name" value="PEROXIDASE"/>
</dbReference>
<dbReference type="GO" id="GO:0020037">
    <property type="term" value="F:heme binding"/>
    <property type="evidence" value="ECO:0007669"/>
    <property type="project" value="InterPro"/>
</dbReference>
<feature type="domain" description="Plant heme peroxidase family profile" evidence="18">
    <location>
        <begin position="627"/>
        <end position="865"/>
    </location>
</feature>
<dbReference type="PRINTS" id="PR00461">
    <property type="entry name" value="PLPEROXIDASE"/>
</dbReference>
<evidence type="ECO:0000256" key="15">
    <source>
        <dbReference type="PIRSR" id="PIRSR600823-3"/>
    </source>
</evidence>
<keyword evidence="20" id="KW-1185">Reference proteome</keyword>
<evidence type="ECO:0000256" key="10">
    <source>
        <dbReference type="ARBA" id="ARBA00023004"/>
    </source>
</evidence>
<evidence type="ECO:0000313" key="19">
    <source>
        <dbReference type="EMBL" id="URE09332.1"/>
    </source>
</evidence>
<keyword evidence="12" id="KW-0325">Glycoprotein</keyword>
<keyword evidence="13" id="KW-0376">Hydrogen peroxide</keyword>
<evidence type="ECO:0000256" key="16">
    <source>
        <dbReference type="PIRSR" id="PIRSR600823-4"/>
    </source>
</evidence>
<dbReference type="CDD" id="cd00693">
    <property type="entry name" value="secretory_peroxidase"/>
    <property type="match status" value="2"/>
</dbReference>